<dbReference type="Pfam" id="PF04851">
    <property type="entry name" value="ResIII"/>
    <property type="match status" value="1"/>
</dbReference>
<feature type="domain" description="Helicase ATP-binding" evidence="1">
    <location>
        <begin position="151"/>
        <end position="305"/>
    </location>
</feature>
<dbReference type="SUPFAM" id="SSF52980">
    <property type="entry name" value="Restriction endonuclease-like"/>
    <property type="match status" value="1"/>
</dbReference>
<keyword evidence="3" id="KW-0547">Nucleotide-binding</keyword>
<keyword evidence="3" id="KW-0067">ATP-binding</keyword>
<reference evidence="3 4" key="1">
    <citation type="journal article" date="2018" name="Int. J. Syst. Bacteriol.">
        <title>Oceaniradius stylonemae gen. nov., sp. nov., isolated from a red alga, Stylonema cornu-cervi.</title>
        <authorList>
            <person name="Jeong S."/>
        </authorList>
    </citation>
    <scope>NUCLEOTIDE SEQUENCE [LARGE SCALE GENOMIC DNA]</scope>
    <source>
        <strain evidence="3 4">StC1</strain>
    </source>
</reference>
<dbReference type="GO" id="GO:0009307">
    <property type="term" value="P:DNA restriction-modification system"/>
    <property type="evidence" value="ECO:0007669"/>
    <property type="project" value="InterPro"/>
</dbReference>
<dbReference type="InterPro" id="IPR050742">
    <property type="entry name" value="Helicase_Restrict-Modif_Enz"/>
</dbReference>
<proteinExistence type="predicted"/>
<feature type="domain" description="Helicase C-terminal" evidence="2">
    <location>
        <begin position="363"/>
        <end position="509"/>
    </location>
</feature>
<dbReference type="RefSeq" id="WP_109768163.1">
    <property type="nucleotide sequence ID" value="NZ_QFWV02000002.1"/>
</dbReference>
<dbReference type="InterPro" id="IPR014001">
    <property type="entry name" value="Helicase_ATP-bd"/>
</dbReference>
<dbReference type="SUPFAM" id="SSF52540">
    <property type="entry name" value="P-loop containing nucleoside triphosphate hydrolases"/>
    <property type="match status" value="1"/>
</dbReference>
<dbReference type="InterPro" id="IPR011856">
    <property type="entry name" value="tRNA_endonuc-like_dom_sf"/>
</dbReference>
<evidence type="ECO:0000259" key="1">
    <source>
        <dbReference type="PROSITE" id="PS51192"/>
    </source>
</evidence>
<dbReference type="PROSITE" id="PS51192">
    <property type="entry name" value="HELICASE_ATP_BIND_1"/>
    <property type="match status" value="1"/>
</dbReference>
<evidence type="ECO:0000313" key="3">
    <source>
        <dbReference type="EMBL" id="RKF08357.1"/>
    </source>
</evidence>
<dbReference type="GO" id="GO:0003677">
    <property type="term" value="F:DNA binding"/>
    <property type="evidence" value="ECO:0007669"/>
    <property type="project" value="InterPro"/>
</dbReference>
<dbReference type="InterPro" id="IPR011335">
    <property type="entry name" value="Restrct_endonuc-II-like"/>
</dbReference>
<dbReference type="GO" id="GO:0005829">
    <property type="term" value="C:cytosol"/>
    <property type="evidence" value="ECO:0007669"/>
    <property type="project" value="TreeGrafter"/>
</dbReference>
<dbReference type="GO" id="GO:0005524">
    <property type="term" value="F:ATP binding"/>
    <property type="evidence" value="ECO:0007669"/>
    <property type="project" value="InterPro"/>
</dbReference>
<dbReference type="PANTHER" id="PTHR47396">
    <property type="entry name" value="TYPE I RESTRICTION ENZYME ECOKI R PROTEIN"/>
    <property type="match status" value="1"/>
</dbReference>
<dbReference type="OrthoDB" id="5194627at2"/>
<dbReference type="Gene3D" id="3.40.1350.10">
    <property type="match status" value="1"/>
</dbReference>
<dbReference type="EMBL" id="QFWV02000002">
    <property type="protein sequence ID" value="RKF08357.1"/>
    <property type="molecule type" value="Genomic_DNA"/>
</dbReference>
<name>A0A3A8ADF2_9HYPH</name>
<comment type="caution">
    <text evidence="3">The sequence shown here is derived from an EMBL/GenBank/DDBJ whole genome shotgun (WGS) entry which is preliminary data.</text>
</comment>
<keyword evidence="3" id="KW-0378">Hydrolase</keyword>
<dbReference type="GO" id="GO:0004386">
    <property type="term" value="F:helicase activity"/>
    <property type="evidence" value="ECO:0007669"/>
    <property type="project" value="UniProtKB-KW"/>
</dbReference>
<protein>
    <submittedName>
        <fullName evidence="3">DEAD/DEAH box helicase</fullName>
    </submittedName>
</protein>
<dbReference type="GO" id="GO:0004519">
    <property type="term" value="F:endonuclease activity"/>
    <property type="evidence" value="ECO:0007669"/>
    <property type="project" value="InterPro"/>
</dbReference>
<dbReference type="InterPro" id="IPR027417">
    <property type="entry name" value="P-loop_NTPase"/>
</dbReference>
<sequence>MEPFLDASRLLKGPWQAFERDVARLLVCNGFDDVRLVAGSGDHGADVLGVKGGELWVIQCKFTTSGYPAASAVNEVGEAARFYKADRIYVASSRRAGPATYEAIKRWQALGIEIGVLEPAALLELARKSPEYSRHRRELRDYQDDAVEKFVASLRETGRGQVVLATGLGKTVVLAESVAQLYRDAAIPGGRVLVLAGTRELVDQLQFAFWDQLPKWVTTHRLMGGEAPSFWDGITFATVQSAVSRLEELPEFGLVLIDEAHHVGSETFRRVTEHLSDSMIGGVTATPWRGDGYDIDELLGPPVIRIGIAEGLRRGFLCEADYRLLADNIDWSVVRAQSRNRYSISQLNRLLLLPTRDEEAARAVRETFDKEQRRSAIVFCSSINHANSFAATLKLFGFKAEAITGEMSPRERDRIMAAFRKGSLDVVTTRDLFNEGVDVPDVDMIVFMRVTHSRRIFVQQLGRGLRISPNKKKVVVLDFVSDLRRIAEVVELEKAARGDLERLRLPGMIQFRDEGAGSFMLDWMRDQADLFMREGDPTLELPAFDFPKPHNRGTVQ</sequence>
<dbReference type="InterPro" id="IPR001650">
    <property type="entry name" value="Helicase_C-like"/>
</dbReference>
<dbReference type="Pfam" id="PF04471">
    <property type="entry name" value="Mrr_cat"/>
    <property type="match status" value="1"/>
</dbReference>
<dbReference type="PROSITE" id="PS51194">
    <property type="entry name" value="HELICASE_CTER"/>
    <property type="match status" value="1"/>
</dbReference>
<dbReference type="CDD" id="cd18799">
    <property type="entry name" value="SF2_C_EcoAI-like"/>
    <property type="match status" value="1"/>
</dbReference>
<dbReference type="Pfam" id="PF00271">
    <property type="entry name" value="Helicase_C"/>
    <property type="match status" value="1"/>
</dbReference>
<evidence type="ECO:0000313" key="4">
    <source>
        <dbReference type="Proteomes" id="UP000246132"/>
    </source>
</evidence>
<accession>A0A3A8ADF2</accession>
<keyword evidence="3" id="KW-0347">Helicase</keyword>
<keyword evidence="4" id="KW-1185">Reference proteome</keyword>
<dbReference type="SMART" id="SM00490">
    <property type="entry name" value="HELICc"/>
    <property type="match status" value="1"/>
</dbReference>
<dbReference type="GO" id="GO:0016787">
    <property type="term" value="F:hydrolase activity"/>
    <property type="evidence" value="ECO:0007669"/>
    <property type="project" value="InterPro"/>
</dbReference>
<evidence type="ECO:0000259" key="2">
    <source>
        <dbReference type="PROSITE" id="PS51194"/>
    </source>
</evidence>
<dbReference type="PANTHER" id="PTHR47396:SF1">
    <property type="entry name" value="ATP-DEPENDENT HELICASE IRC3-RELATED"/>
    <property type="match status" value="1"/>
</dbReference>
<dbReference type="SMART" id="SM00487">
    <property type="entry name" value="DEXDc"/>
    <property type="match status" value="1"/>
</dbReference>
<organism evidence="3 4">
    <name type="scientific">Oceaniradius stylonematis</name>
    <dbReference type="NCBI Taxonomy" id="2184161"/>
    <lineage>
        <taxon>Bacteria</taxon>
        <taxon>Pseudomonadati</taxon>
        <taxon>Pseudomonadota</taxon>
        <taxon>Alphaproteobacteria</taxon>
        <taxon>Hyphomicrobiales</taxon>
        <taxon>Ahrensiaceae</taxon>
        <taxon>Oceaniradius</taxon>
    </lineage>
</organism>
<dbReference type="AlphaFoldDB" id="A0A3A8ADF2"/>
<dbReference type="InterPro" id="IPR007560">
    <property type="entry name" value="Restrct_endonuc_IV_Mrr"/>
</dbReference>
<dbReference type="Proteomes" id="UP000246132">
    <property type="component" value="Unassembled WGS sequence"/>
</dbReference>
<dbReference type="Gene3D" id="3.40.50.300">
    <property type="entry name" value="P-loop containing nucleotide triphosphate hydrolases"/>
    <property type="match status" value="2"/>
</dbReference>
<gene>
    <name evidence="3" type="ORF">DEM25_003515</name>
</gene>
<dbReference type="InterPro" id="IPR006935">
    <property type="entry name" value="Helicase/UvrB_N"/>
</dbReference>